<protein>
    <submittedName>
        <fullName evidence="2">Uncharacterized protein</fullName>
    </submittedName>
</protein>
<proteinExistence type="predicted"/>
<evidence type="ECO:0000313" key="3">
    <source>
        <dbReference type="Proteomes" id="UP001154282"/>
    </source>
</evidence>
<comment type="caution">
    <text evidence="2">The sequence shown here is derived from an EMBL/GenBank/DDBJ whole genome shotgun (WGS) entry which is preliminary data.</text>
</comment>
<dbReference type="Proteomes" id="UP001154282">
    <property type="component" value="Unassembled WGS sequence"/>
</dbReference>
<feature type="region of interest" description="Disordered" evidence="1">
    <location>
        <begin position="76"/>
        <end position="107"/>
    </location>
</feature>
<organism evidence="2 3">
    <name type="scientific">Linum tenue</name>
    <dbReference type="NCBI Taxonomy" id="586396"/>
    <lineage>
        <taxon>Eukaryota</taxon>
        <taxon>Viridiplantae</taxon>
        <taxon>Streptophyta</taxon>
        <taxon>Embryophyta</taxon>
        <taxon>Tracheophyta</taxon>
        <taxon>Spermatophyta</taxon>
        <taxon>Magnoliopsida</taxon>
        <taxon>eudicotyledons</taxon>
        <taxon>Gunneridae</taxon>
        <taxon>Pentapetalae</taxon>
        <taxon>rosids</taxon>
        <taxon>fabids</taxon>
        <taxon>Malpighiales</taxon>
        <taxon>Linaceae</taxon>
        <taxon>Linum</taxon>
    </lineage>
</organism>
<reference evidence="2" key="1">
    <citation type="submission" date="2022-08" db="EMBL/GenBank/DDBJ databases">
        <authorList>
            <person name="Gutierrez-Valencia J."/>
        </authorList>
    </citation>
    <scope>NUCLEOTIDE SEQUENCE</scope>
</reference>
<accession>A0AAV0H7P1</accession>
<evidence type="ECO:0000313" key="2">
    <source>
        <dbReference type="EMBL" id="CAI0380543.1"/>
    </source>
</evidence>
<evidence type="ECO:0000256" key="1">
    <source>
        <dbReference type="SAM" id="MobiDB-lite"/>
    </source>
</evidence>
<dbReference type="EMBL" id="CAMGYJ010000002">
    <property type="protein sequence ID" value="CAI0380543.1"/>
    <property type="molecule type" value="Genomic_DNA"/>
</dbReference>
<keyword evidence="3" id="KW-1185">Reference proteome</keyword>
<sequence length="107" mass="12412">KKKKKQRRASTLLFSFNQPSTSLSNLLQKRAKQKRKRECKTIPISPFRLQKRRAKSKISLLLWGIDERRERKVRNEAISPIPKKMRVSSNARGDDGGGGRRKGGRRQ</sequence>
<feature type="non-terminal residue" evidence="2">
    <location>
        <position position="1"/>
    </location>
</feature>
<dbReference type="AlphaFoldDB" id="A0AAV0H7P1"/>
<gene>
    <name evidence="2" type="ORF">LITE_LOCUS2727</name>
</gene>
<name>A0AAV0H7P1_9ROSI</name>